<evidence type="ECO:0000256" key="1">
    <source>
        <dbReference type="SAM" id="MobiDB-lite"/>
    </source>
</evidence>
<dbReference type="Pfam" id="PF12706">
    <property type="entry name" value="Lactamase_B_2"/>
    <property type="match status" value="1"/>
</dbReference>
<organism evidence="3 4">
    <name type="scientific">Sodalis praecaptivus</name>
    <dbReference type="NCBI Taxonomy" id="1239307"/>
    <lineage>
        <taxon>Bacteria</taxon>
        <taxon>Pseudomonadati</taxon>
        <taxon>Pseudomonadota</taxon>
        <taxon>Gammaproteobacteria</taxon>
        <taxon>Enterobacterales</taxon>
        <taxon>Bruguierivoracaceae</taxon>
        <taxon>Sodalis</taxon>
    </lineage>
</organism>
<dbReference type="AlphaFoldDB" id="W0HXD9"/>
<evidence type="ECO:0000313" key="4">
    <source>
        <dbReference type="Proteomes" id="UP000019028"/>
    </source>
</evidence>
<gene>
    <name evidence="3" type="ORF">Sant_1775</name>
</gene>
<dbReference type="EMBL" id="CP006569">
    <property type="protein sequence ID" value="AHF76828.1"/>
    <property type="molecule type" value="Genomic_DNA"/>
</dbReference>
<dbReference type="InterPro" id="IPR001279">
    <property type="entry name" value="Metallo-B-lactamas"/>
</dbReference>
<dbReference type="OrthoDB" id="9805728at2"/>
<dbReference type="HOGENOM" id="CLU_020884_1_1_6"/>
<dbReference type="Gene3D" id="3.60.15.10">
    <property type="entry name" value="Ribonuclease Z/Hydroxyacylglutathione hydrolase-like"/>
    <property type="match status" value="1"/>
</dbReference>
<dbReference type="Proteomes" id="UP000019028">
    <property type="component" value="Chromosome"/>
</dbReference>
<evidence type="ECO:0000313" key="3">
    <source>
        <dbReference type="EMBL" id="AHF76828.1"/>
    </source>
</evidence>
<proteinExistence type="predicted"/>
<dbReference type="SUPFAM" id="SSF56281">
    <property type="entry name" value="Metallo-hydrolase/oxidoreductase"/>
    <property type="match status" value="1"/>
</dbReference>
<sequence>MSKPNRWYDSTKSHHTPTGFTNPDISQRDPGALKRWREERKAQGLPRPPGEGYEAFVRQWWQKADFSGDEDAVWWLGHACLLLRVGGQHILCDPALGQRASPLPFAGPLRKTPLAATIAELPNIDWVLYSHNHYDHLDRGTLRRLLKRFPALRVAAPLGMGAWLRRHGVKHVAECDWWDALTAPAFALHCTPARHWSMRSLWDRNRSLWCGWVVSTPRWRFFFSGDSGYTPRLAEIGQRLGPFDAAALPIGAYAPEWFMAESHMSPTEAVRFYQELQQPRVIPIHWGVFELADESLDEPPRELLRAQREAGVNNADFAALKIGGKITL</sequence>
<dbReference type="PANTHER" id="PTHR15032:SF4">
    <property type="entry name" value="N-ACYL-PHOSPHATIDYLETHANOLAMINE-HYDROLYZING PHOSPHOLIPASE D"/>
    <property type="match status" value="1"/>
</dbReference>
<dbReference type="InterPro" id="IPR036866">
    <property type="entry name" value="RibonucZ/Hydroxyglut_hydro"/>
</dbReference>
<name>W0HXD9_9GAMM</name>
<dbReference type="KEGG" id="sod:Sant_1775"/>
<feature type="compositionally biased region" description="Polar residues" evidence="1">
    <location>
        <begin position="16"/>
        <end position="25"/>
    </location>
</feature>
<dbReference type="PATRIC" id="fig|1239307.3.peg.1944"/>
<evidence type="ECO:0000259" key="2">
    <source>
        <dbReference type="Pfam" id="PF12706"/>
    </source>
</evidence>
<reference evidence="3 4" key="1">
    <citation type="journal article" date="2014" name="Genome Biol. Evol.">
        <title>Genome degeneration and adaptation in a nascent stage of symbiosis.</title>
        <authorList>
            <person name="Oakeson K.F."/>
            <person name="Gil R."/>
            <person name="Clayton A.L."/>
            <person name="Dunn D.M."/>
            <person name="von Niederhausern A.C."/>
            <person name="Hamil C."/>
            <person name="Aoyagi A."/>
            <person name="Duval B."/>
            <person name="Baca A."/>
            <person name="Silva F.J."/>
            <person name="Vallier A."/>
            <person name="Jackson D.G."/>
            <person name="Latorre A."/>
            <person name="Weiss R.B."/>
            <person name="Heddi A."/>
            <person name="Moya A."/>
            <person name="Dale C."/>
        </authorList>
    </citation>
    <scope>NUCLEOTIDE SEQUENCE [LARGE SCALE GENOMIC DNA]</scope>
    <source>
        <strain evidence="3 4">HS1</strain>
    </source>
</reference>
<keyword evidence="4" id="KW-1185">Reference proteome</keyword>
<feature type="region of interest" description="Disordered" evidence="1">
    <location>
        <begin position="1"/>
        <end position="30"/>
    </location>
</feature>
<dbReference type="GO" id="GO:0005737">
    <property type="term" value="C:cytoplasm"/>
    <property type="evidence" value="ECO:0007669"/>
    <property type="project" value="TreeGrafter"/>
</dbReference>
<feature type="domain" description="Metallo-beta-lactamase" evidence="2">
    <location>
        <begin position="90"/>
        <end position="286"/>
    </location>
</feature>
<dbReference type="PANTHER" id="PTHR15032">
    <property type="entry name" value="N-ACYL-PHOSPHATIDYLETHANOLAMINE-HYDROLYZING PHOSPHOLIPASE D"/>
    <property type="match status" value="1"/>
</dbReference>
<protein>
    <submittedName>
        <fullName evidence="3">Metallo-beta-lactamase</fullName>
    </submittedName>
</protein>
<accession>W0HXD9</accession>
<dbReference type="RefSeq" id="WP_025421959.1">
    <property type="nucleotide sequence ID" value="NZ_CP006569.1"/>
</dbReference>